<dbReference type="InterPro" id="IPR025202">
    <property type="entry name" value="PLD-like_dom"/>
</dbReference>
<dbReference type="Gene3D" id="3.30.870.10">
    <property type="entry name" value="Endonuclease Chain A"/>
    <property type="match status" value="1"/>
</dbReference>
<dbReference type="GO" id="GO:0030572">
    <property type="term" value="F:phosphatidyltransferase activity"/>
    <property type="evidence" value="ECO:0007669"/>
    <property type="project" value="UniProtKB-ARBA"/>
</dbReference>
<dbReference type="CDD" id="cd09132">
    <property type="entry name" value="PLDc_unchar4"/>
    <property type="match status" value="1"/>
</dbReference>
<accession>A0A6B8W605</accession>
<evidence type="ECO:0000259" key="1">
    <source>
        <dbReference type="PROSITE" id="PS50035"/>
    </source>
</evidence>
<dbReference type="AlphaFoldDB" id="A0A6B8W605"/>
<dbReference type="InterPro" id="IPR047955">
    <property type="entry name" value="DrmC-like"/>
</dbReference>
<dbReference type="KEGG" id="cok:COCCU_03985"/>
<dbReference type="PANTHER" id="PTHR21248">
    <property type="entry name" value="CARDIOLIPIN SYNTHASE"/>
    <property type="match status" value="1"/>
</dbReference>
<dbReference type="NCBIfam" id="NF038319">
    <property type="entry name" value="DISARM_DrmC_I"/>
    <property type="match status" value="1"/>
</dbReference>
<evidence type="ECO:0000313" key="2">
    <source>
        <dbReference type="EMBL" id="QGU06745.1"/>
    </source>
</evidence>
<proteinExistence type="predicted"/>
<keyword evidence="3" id="KW-1185">Reference proteome</keyword>
<feature type="domain" description="PLD phosphodiesterase" evidence="1">
    <location>
        <begin position="200"/>
        <end position="227"/>
    </location>
</feature>
<protein>
    <submittedName>
        <fullName evidence="2">Cardiolipin synthetase</fullName>
    </submittedName>
</protein>
<evidence type="ECO:0000313" key="3">
    <source>
        <dbReference type="Proteomes" id="UP000424462"/>
    </source>
</evidence>
<dbReference type="PANTHER" id="PTHR21248:SF22">
    <property type="entry name" value="PHOSPHOLIPASE D"/>
    <property type="match status" value="1"/>
</dbReference>
<dbReference type="SMART" id="SM00155">
    <property type="entry name" value="PLDc"/>
    <property type="match status" value="1"/>
</dbReference>
<dbReference type="Proteomes" id="UP000424462">
    <property type="component" value="Chromosome"/>
</dbReference>
<dbReference type="GO" id="GO:0032049">
    <property type="term" value="P:cardiolipin biosynthetic process"/>
    <property type="evidence" value="ECO:0007669"/>
    <property type="project" value="UniProtKB-ARBA"/>
</dbReference>
<organism evidence="2 3">
    <name type="scientific">Corynebacterium occultum</name>
    <dbReference type="NCBI Taxonomy" id="2675219"/>
    <lineage>
        <taxon>Bacteria</taxon>
        <taxon>Bacillati</taxon>
        <taxon>Actinomycetota</taxon>
        <taxon>Actinomycetes</taxon>
        <taxon>Mycobacteriales</taxon>
        <taxon>Corynebacteriaceae</taxon>
        <taxon>Corynebacterium</taxon>
    </lineage>
</organism>
<sequence>MGPVLDMDELLAVVAELGLELHPDRVRVVASKIEGLGSVEQFTLARPAFGPNADKVLITKLGQAWHGADSMSPRDVATALRGASATAVEQQRRGSVELTWTGPSSAQVPVRHTEQVLMGVINAAQRRLFVVSFVAYQVKSIGKALTEAVERGVQIDVLLESSTAHGGKVDHDSAEAMRKLVPSARLFAWSAHEKGAAGQYPGVVHAKCAVADGRVAFITSANLTSAAMERNMELGVLVTGGNLPEELHNHLEALITTKVLEPVQPAT</sequence>
<dbReference type="EMBL" id="CP046455">
    <property type="protein sequence ID" value="QGU06745.1"/>
    <property type="molecule type" value="Genomic_DNA"/>
</dbReference>
<dbReference type="Pfam" id="PF13091">
    <property type="entry name" value="PLDc_2"/>
    <property type="match status" value="1"/>
</dbReference>
<dbReference type="SUPFAM" id="SSF56024">
    <property type="entry name" value="Phospholipase D/nuclease"/>
    <property type="match status" value="1"/>
</dbReference>
<dbReference type="PROSITE" id="PS50035">
    <property type="entry name" value="PLD"/>
    <property type="match status" value="1"/>
</dbReference>
<dbReference type="InterPro" id="IPR001736">
    <property type="entry name" value="PLipase_D/transphosphatidylase"/>
</dbReference>
<reference evidence="2 3" key="1">
    <citation type="submission" date="2019-11" db="EMBL/GenBank/DDBJ databases">
        <title>Complete genome sequence of Corynebacterium kalinowskii 1959, a novel Corynebacterium species isolated from soil of a small paddock in Vilsendorf, Germany.</title>
        <authorList>
            <person name="Schaffert L."/>
            <person name="Ruwe M."/>
            <person name="Milse J."/>
            <person name="Hanuschka K."/>
            <person name="Ortseifen V."/>
            <person name="Droste J."/>
            <person name="Brandt D."/>
            <person name="Schlueter L."/>
            <person name="Kutter Y."/>
            <person name="Vinke S."/>
            <person name="Viehoefer P."/>
            <person name="Jacob L."/>
            <person name="Luebke N.-C."/>
            <person name="Schulte-Berndt E."/>
            <person name="Hain C."/>
            <person name="Linder M."/>
            <person name="Schmidt P."/>
            <person name="Wollenschlaeger L."/>
            <person name="Luttermann T."/>
            <person name="Thieme E."/>
            <person name="Hassa J."/>
            <person name="Haak M."/>
            <person name="Wittchen M."/>
            <person name="Mentz A."/>
            <person name="Persicke M."/>
            <person name="Busche T."/>
            <person name="Ruckert C."/>
        </authorList>
    </citation>
    <scope>NUCLEOTIDE SEQUENCE [LARGE SCALE GENOMIC DNA]</scope>
    <source>
        <strain evidence="2 3">2039</strain>
    </source>
</reference>
<name>A0A6B8W605_9CORY</name>
<gene>
    <name evidence="2" type="ORF">COCCU_03985</name>
</gene>